<dbReference type="OrthoDB" id="1083125at2759"/>
<reference evidence="6" key="1">
    <citation type="journal article" date="2019" name="Database">
        <title>The radish genome database (RadishGD): an integrated information resource for radish genomics.</title>
        <authorList>
            <person name="Yu H.J."/>
            <person name="Baek S."/>
            <person name="Lee Y.J."/>
            <person name="Cho A."/>
            <person name="Mun J.H."/>
        </authorList>
    </citation>
    <scope>NUCLEOTIDE SEQUENCE [LARGE SCALE GENOMIC DNA]</scope>
    <source>
        <strain evidence="6">cv. WK10039</strain>
    </source>
</reference>
<evidence type="ECO:0000256" key="1">
    <source>
        <dbReference type="ARBA" id="ARBA00004141"/>
    </source>
</evidence>
<evidence type="ECO:0000313" key="6">
    <source>
        <dbReference type="Proteomes" id="UP000504610"/>
    </source>
</evidence>
<name>A0A6J0LDS9_RAPSA</name>
<accession>A0A6J0LDS9</accession>
<keyword evidence="5" id="KW-0472">Membrane</keyword>
<dbReference type="RefSeq" id="XP_018458345.1">
    <property type="nucleotide sequence ID" value="XM_018602843.2"/>
</dbReference>
<dbReference type="GeneID" id="108829172"/>
<keyword evidence="6" id="KW-1185">Reference proteome</keyword>
<dbReference type="PANTHER" id="PTHR21347">
    <property type="entry name" value="CLEFT LIP AND PALATE ASSOCIATED TRANSMEMBRANE PROTEIN-RELATED"/>
    <property type="match status" value="1"/>
</dbReference>
<evidence type="ECO:0000256" key="3">
    <source>
        <dbReference type="ARBA" id="ARBA00022692"/>
    </source>
</evidence>
<dbReference type="GO" id="GO:0012505">
    <property type="term" value="C:endomembrane system"/>
    <property type="evidence" value="ECO:0007669"/>
    <property type="project" value="TreeGrafter"/>
</dbReference>
<gene>
    <name evidence="7" type="primary">LOC108829172</name>
</gene>
<dbReference type="PANTHER" id="PTHR21347:SF11">
    <property type="entry name" value="(RAPE) HYPOTHETICAL PROTEIN"/>
    <property type="match status" value="1"/>
</dbReference>
<evidence type="ECO:0000313" key="7">
    <source>
        <dbReference type="RefSeq" id="XP_018458345.1"/>
    </source>
</evidence>
<dbReference type="GO" id="GO:0016020">
    <property type="term" value="C:membrane"/>
    <property type="evidence" value="ECO:0007669"/>
    <property type="project" value="UniProtKB-SubCell"/>
</dbReference>
<evidence type="ECO:0000256" key="2">
    <source>
        <dbReference type="ARBA" id="ARBA00009310"/>
    </source>
</evidence>
<evidence type="ECO:0000256" key="5">
    <source>
        <dbReference type="ARBA" id="ARBA00023136"/>
    </source>
</evidence>
<protein>
    <submittedName>
        <fullName evidence="7">Uncharacterized protein LOC108829172</fullName>
    </submittedName>
</protein>
<keyword evidence="3" id="KW-0812">Transmembrane</keyword>
<reference evidence="7" key="2">
    <citation type="submission" date="2025-08" db="UniProtKB">
        <authorList>
            <consortium name="RefSeq"/>
        </authorList>
    </citation>
    <scope>IDENTIFICATION</scope>
    <source>
        <tissue evidence="7">Leaf</tissue>
    </source>
</reference>
<keyword evidence="4" id="KW-1133">Transmembrane helix</keyword>
<dbReference type="Pfam" id="PF05602">
    <property type="entry name" value="CLPTM1"/>
    <property type="match status" value="1"/>
</dbReference>
<comment type="subcellular location">
    <subcellularLocation>
        <location evidence="1">Membrane</location>
        <topology evidence="1">Multi-pass membrane protein</topology>
    </subcellularLocation>
</comment>
<dbReference type="AlphaFoldDB" id="A0A6J0LDS9"/>
<proteinExistence type="inferred from homology"/>
<dbReference type="KEGG" id="rsz:108829172"/>
<organism evidence="6 7">
    <name type="scientific">Raphanus sativus</name>
    <name type="common">Radish</name>
    <name type="synonym">Raphanus raphanistrum var. sativus</name>
    <dbReference type="NCBI Taxonomy" id="3726"/>
    <lineage>
        <taxon>Eukaryota</taxon>
        <taxon>Viridiplantae</taxon>
        <taxon>Streptophyta</taxon>
        <taxon>Embryophyta</taxon>
        <taxon>Tracheophyta</taxon>
        <taxon>Spermatophyta</taxon>
        <taxon>Magnoliopsida</taxon>
        <taxon>eudicotyledons</taxon>
        <taxon>Gunneridae</taxon>
        <taxon>Pentapetalae</taxon>
        <taxon>rosids</taxon>
        <taxon>malvids</taxon>
        <taxon>Brassicales</taxon>
        <taxon>Brassicaceae</taxon>
        <taxon>Brassiceae</taxon>
        <taxon>Raphanus</taxon>
    </lineage>
</organism>
<comment type="similarity">
    <text evidence="2">Belongs to the CLPTM1 family.</text>
</comment>
<dbReference type="Proteomes" id="UP000504610">
    <property type="component" value="Chromosome 5"/>
</dbReference>
<evidence type="ECO:0000256" key="4">
    <source>
        <dbReference type="ARBA" id="ARBA00022989"/>
    </source>
</evidence>
<dbReference type="InterPro" id="IPR008429">
    <property type="entry name" value="CLPTM1"/>
</dbReference>
<sequence>MDPSQTHHLMTNLFHKGESLDMWFYLSEQEKFNDFSNEGALYWHETNTPYAVWTPESIRTRSLKYYPSATLQNNGSLYAHVFFTRSEVDK</sequence>